<proteinExistence type="predicted"/>
<feature type="signal peptide" evidence="1">
    <location>
        <begin position="1"/>
        <end position="23"/>
    </location>
</feature>
<dbReference type="Proteomes" id="UP000676336">
    <property type="component" value="Unassembled WGS sequence"/>
</dbReference>
<evidence type="ECO:0000313" key="3">
    <source>
        <dbReference type="EMBL" id="CAF2153802.1"/>
    </source>
</evidence>
<dbReference type="EMBL" id="CAJOBI010008732">
    <property type="protein sequence ID" value="CAF4120753.1"/>
    <property type="molecule type" value="Genomic_DNA"/>
</dbReference>
<dbReference type="AlphaFoldDB" id="A0A816Y2K5"/>
<dbReference type="Proteomes" id="UP000663824">
    <property type="component" value="Unassembled WGS sequence"/>
</dbReference>
<comment type="caution">
    <text evidence="3">The sequence shown here is derived from an EMBL/GenBank/DDBJ whole genome shotgun (WGS) entry which is preliminary data.</text>
</comment>
<dbReference type="GO" id="GO:0009253">
    <property type="term" value="P:peptidoglycan catabolic process"/>
    <property type="evidence" value="ECO:0007669"/>
    <property type="project" value="InterPro"/>
</dbReference>
<evidence type="ECO:0000313" key="5">
    <source>
        <dbReference type="Proteomes" id="UP000663824"/>
    </source>
</evidence>
<organism evidence="3 5">
    <name type="scientific">Rotaria magnacalcarata</name>
    <dbReference type="NCBI Taxonomy" id="392030"/>
    <lineage>
        <taxon>Eukaryota</taxon>
        <taxon>Metazoa</taxon>
        <taxon>Spiralia</taxon>
        <taxon>Gnathifera</taxon>
        <taxon>Rotifera</taxon>
        <taxon>Eurotatoria</taxon>
        <taxon>Bdelloidea</taxon>
        <taxon>Philodinida</taxon>
        <taxon>Philodinidae</taxon>
        <taxon>Rotaria</taxon>
    </lineage>
</organism>
<dbReference type="SUPFAM" id="SSF55846">
    <property type="entry name" value="N-acetylmuramoyl-L-alanine amidase-like"/>
    <property type="match status" value="1"/>
</dbReference>
<feature type="chain" id="PRO_5035689650" description="N-acetylmuramoyl-L-alanine amidase domain-containing protein" evidence="1">
    <location>
        <begin position="24"/>
        <end position="283"/>
    </location>
</feature>
<evidence type="ECO:0000256" key="1">
    <source>
        <dbReference type="SAM" id="SignalP"/>
    </source>
</evidence>
<dbReference type="Pfam" id="PF01510">
    <property type="entry name" value="Amidase_2"/>
    <property type="match status" value="1"/>
</dbReference>
<feature type="domain" description="N-acetylmuramoyl-L-alanine amidase" evidence="2">
    <location>
        <begin position="128"/>
        <end position="272"/>
    </location>
</feature>
<dbReference type="GO" id="GO:0008745">
    <property type="term" value="F:N-acetylmuramoyl-L-alanine amidase activity"/>
    <property type="evidence" value="ECO:0007669"/>
    <property type="project" value="InterPro"/>
</dbReference>
<reference evidence="3" key="1">
    <citation type="submission" date="2021-02" db="EMBL/GenBank/DDBJ databases">
        <authorList>
            <person name="Nowell W R."/>
        </authorList>
    </citation>
    <scope>NUCLEOTIDE SEQUENCE</scope>
</reference>
<name>A0A816Y2K5_9BILA</name>
<protein>
    <recommendedName>
        <fullName evidence="2">N-acetylmuramoyl-L-alanine amidase domain-containing protein</fullName>
    </recommendedName>
</protein>
<evidence type="ECO:0000259" key="2">
    <source>
        <dbReference type="SMART" id="SM00644"/>
    </source>
</evidence>
<keyword evidence="1" id="KW-0732">Signal</keyword>
<accession>A0A816Y2K5</accession>
<dbReference type="InterPro" id="IPR036505">
    <property type="entry name" value="Amidase/PGRP_sf"/>
</dbReference>
<dbReference type="InterPro" id="IPR002502">
    <property type="entry name" value="Amidase_domain"/>
</dbReference>
<dbReference type="Gene3D" id="3.40.80.10">
    <property type="entry name" value="Peptidoglycan recognition protein-like"/>
    <property type="match status" value="1"/>
</dbReference>
<gene>
    <name evidence="3" type="ORF">MBJ925_LOCUS31774</name>
    <name evidence="4" type="ORF">SMN809_LOCUS18272</name>
</gene>
<dbReference type="EMBL" id="CAJNRE010017360">
    <property type="protein sequence ID" value="CAF2153802.1"/>
    <property type="molecule type" value="Genomic_DNA"/>
</dbReference>
<dbReference type="SMART" id="SM00644">
    <property type="entry name" value="Ami_2"/>
    <property type="match status" value="1"/>
</dbReference>
<evidence type="ECO:0000313" key="4">
    <source>
        <dbReference type="EMBL" id="CAF4120753.1"/>
    </source>
</evidence>
<sequence>MFGIDLLTGLICLVVFYARTSNGQCWSNSACIDAGQCSAKGGSSTAGLCPGASNMRCCTCNNCMDATACSASGGTSYAGICPGAANIKCCVKSDGPSEAGSYKPVNTMLTDLADILRAAGLTVVEEADWKTRGHRVMSSVKGILVHHTAGPATGEFPSKNVVKVGRSDLAGPLAQLGLGRSGTWYVIAAGLSYHAGKTIDDSIFGNANAIGIEAEATGTPVDAVGHKYWPEVQWQSYVRGVKALKQAYGIPTARVLGHKEAAMPLGRKPDPNFSMEEFRAALG</sequence>